<accession>A0A919TU36</accession>
<dbReference type="EMBL" id="BOMY01000034">
    <property type="protein sequence ID" value="GIF22371.1"/>
    <property type="molecule type" value="Genomic_DNA"/>
</dbReference>
<protein>
    <submittedName>
        <fullName evidence="1">Uncharacterized protein</fullName>
    </submittedName>
</protein>
<keyword evidence="2" id="KW-1185">Reference proteome</keyword>
<comment type="caution">
    <text evidence="1">The sequence shown here is derived from an EMBL/GenBank/DDBJ whole genome shotgun (WGS) entry which is preliminary data.</text>
</comment>
<evidence type="ECO:0000313" key="1">
    <source>
        <dbReference type="EMBL" id="GIF22371.1"/>
    </source>
</evidence>
<dbReference type="AlphaFoldDB" id="A0A919TU36"/>
<sequence>MVDTETGREVPLPAEIAPAAKLDAEVHPVAGNRLLVRITGDRDDTIYLLDKTGKILDREPEALRDAVLLQ</sequence>
<name>A0A919TU36_9ACTN</name>
<evidence type="ECO:0000313" key="2">
    <source>
        <dbReference type="Proteomes" id="UP000623608"/>
    </source>
</evidence>
<dbReference type="RefSeq" id="WP_203809811.1">
    <property type="nucleotide sequence ID" value="NZ_BOMY01000034.1"/>
</dbReference>
<dbReference type="Proteomes" id="UP000623608">
    <property type="component" value="Unassembled WGS sequence"/>
</dbReference>
<proteinExistence type="predicted"/>
<gene>
    <name evidence="1" type="ORF">Ate02nite_51010</name>
</gene>
<organism evidence="1 2">
    <name type="scientific">Paractinoplanes tereljensis</name>
    <dbReference type="NCBI Taxonomy" id="571912"/>
    <lineage>
        <taxon>Bacteria</taxon>
        <taxon>Bacillati</taxon>
        <taxon>Actinomycetota</taxon>
        <taxon>Actinomycetes</taxon>
        <taxon>Micromonosporales</taxon>
        <taxon>Micromonosporaceae</taxon>
        <taxon>Paractinoplanes</taxon>
    </lineage>
</organism>
<reference evidence="1" key="1">
    <citation type="submission" date="2021-01" db="EMBL/GenBank/DDBJ databases">
        <title>Whole genome shotgun sequence of Actinoplanes tereljensis NBRC 105297.</title>
        <authorList>
            <person name="Komaki H."/>
            <person name="Tamura T."/>
        </authorList>
    </citation>
    <scope>NUCLEOTIDE SEQUENCE</scope>
    <source>
        <strain evidence="1">NBRC 105297</strain>
    </source>
</reference>